<evidence type="ECO:0008006" key="7">
    <source>
        <dbReference type="Google" id="ProtNLM"/>
    </source>
</evidence>
<dbReference type="Pfam" id="PF01585">
    <property type="entry name" value="G-patch"/>
    <property type="match status" value="1"/>
</dbReference>
<proteinExistence type="predicted"/>
<reference evidence="5 6" key="1">
    <citation type="submission" date="2023-01" db="EMBL/GenBank/DDBJ databases">
        <authorList>
            <person name="Whitehead M."/>
        </authorList>
    </citation>
    <scope>NUCLEOTIDE SEQUENCE [LARGE SCALE GENOMIC DNA]</scope>
</reference>
<dbReference type="GO" id="GO:0003676">
    <property type="term" value="F:nucleic acid binding"/>
    <property type="evidence" value="ECO:0007669"/>
    <property type="project" value="UniProtKB-UniRule"/>
</dbReference>
<protein>
    <recommendedName>
        <fullName evidence="7">NF-kappa-B-repressing factor</fullName>
    </recommendedName>
</protein>
<feature type="compositionally biased region" description="Low complexity" evidence="1">
    <location>
        <begin position="101"/>
        <end position="110"/>
    </location>
</feature>
<dbReference type="PANTHER" id="PTHR48430:SF1">
    <property type="entry name" value="PARTNER OF XRN-2 PROTEIN 1"/>
    <property type="match status" value="1"/>
</dbReference>
<dbReference type="PROSITE" id="PS51827">
    <property type="entry name" value="XTBD"/>
    <property type="match status" value="1"/>
</dbReference>
<dbReference type="EMBL" id="CARXXK010000002">
    <property type="protein sequence ID" value="CAI6353953.1"/>
    <property type="molecule type" value="Genomic_DNA"/>
</dbReference>
<keyword evidence="6" id="KW-1185">Reference proteome</keyword>
<dbReference type="InterPro" id="IPR036867">
    <property type="entry name" value="R3H_dom_sf"/>
</dbReference>
<dbReference type="InterPro" id="IPR021859">
    <property type="entry name" value="XTBD"/>
</dbReference>
<feature type="region of interest" description="Disordered" evidence="1">
    <location>
        <begin position="92"/>
        <end position="116"/>
    </location>
</feature>
<evidence type="ECO:0000313" key="6">
    <source>
        <dbReference type="Proteomes" id="UP001160148"/>
    </source>
</evidence>
<comment type="caution">
    <text evidence="5">The sequence shown here is derived from an EMBL/GenBank/DDBJ whole genome shotgun (WGS) entry which is preliminary data.</text>
</comment>
<organism evidence="5 6">
    <name type="scientific">Macrosiphum euphorbiae</name>
    <name type="common">potato aphid</name>
    <dbReference type="NCBI Taxonomy" id="13131"/>
    <lineage>
        <taxon>Eukaryota</taxon>
        <taxon>Metazoa</taxon>
        <taxon>Ecdysozoa</taxon>
        <taxon>Arthropoda</taxon>
        <taxon>Hexapoda</taxon>
        <taxon>Insecta</taxon>
        <taxon>Pterygota</taxon>
        <taxon>Neoptera</taxon>
        <taxon>Paraneoptera</taxon>
        <taxon>Hemiptera</taxon>
        <taxon>Sternorrhyncha</taxon>
        <taxon>Aphidomorpha</taxon>
        <taxon>Aphidoidea</taxon>
        <taxon>Aphididae</taxon>
        <taxon>Macrosiphini</taxon>
        <taxon>Macrosiphum</taxon>
    </lineage>
</organism>
<dbReference type="PROSITE" id="PS51061">
    <property type="entry name" value="R3H"/>
    <property type="match status" value="1"/>
</dbReference>
<dbReference type="InterPro" id="IPR001374">
    <property type="entry name" value="R3H_dom"/>
</dbReference>
<name>A0AAV0WE55_9HEMI</name>
<evidence type="ECO:0000256" key="1">
    <source>
        <dbReference type="SAM" id="MobiDB-lite"/>
    </source>
</evidence>
<dbReference type="SUPFAM" id="SSF82708">
    <property type="entry name" value="R3H domain"/>
    <property type="match status" value="1"/>
</dbReference>
<feature type="domain" description="G-patch" evidence="2">
    <location>
        <begin position="251"/>
        <end position="297"/>
    </location>
</feature>
<dbReference type="Gene3D" id="3.30.1370.50">
    <property type="entry name" value="R3H-like domain"/>
    <property type="match status" value="1"/>
</dbReference>
<dbReference type="SMART" id="SM00443">
    <property type="entry name" value="G_patch"/>
    <property type="match status" value="1"/>
</dbReference>
<dbReference type="PROSITE" id="PS50174">
    <property type="entry name" value="G_PATCH"/>
    <property type="match status" value="1"/>
</dbReference>
<dbReference type="PANTHER" id="PTHR48430">
    <property type="entry name" value="PARTNER OF XRN-2 PROTEIN 1"/>
    <property type="match status" value="1"/>
</dbReference>
<feature type="domain" description="R3H" evidence="3">
    <location>
        <begin position="305"/>
        <end position="368"/>
    </location>
</feature>
<dbReference type="AlphaFoldDB" id="A0AAV0WE55"/>
<evidence type="ECO:0000259" key="3">
    <source>
        <dbReference type="PROSITE" id="PS51061"/>
    </source>
</evidence>
<gene>
    <name evidence="5" type="ORF">MEUPH1_LOCUS10011</name>
</gene>
<dbReference type="SMART" id="SM00393">
    <property type="entry name" value="R3H"/>
    <property type="match status" value="1"/>
</dbReference>
<sequence>MGFDTLWDINSYKSIYESSEHWKFREAFLIANKKKYPRDRLVALSNIFINVEFMECKYPKPTMDLIENLSKDFVDDLRNMLNLKVPKNSMTDSNAAGAKYNENAETSTTNNPPPNNEMRYLTPYDTNCIIPGFILKTSQGVSVCGILEQSCSFSGIAKPEIKYEHLSSSHVRSKLYIQKQLIAVGDSNTEKMAHRNVLNIAYDILKEMCFTIKVKEIDKQSQITLSDMVNDLAIDSTIDSTTTTEYNKISHNNVGNMILKNMGWKEGHGLGKNNQGITSPIEIIRLKKRGGLGIANSETNITNLKEFKTQIKKYLMRFLDGPKKRLSFSSEFTKEERIIIHSICTNIGLKAKSYGSQANRQLVIVKIQTSQEIFYELKNCSNFENDCYILIPPLHESNYEQCSMNL</sequence>
<feature type="domain" description="XRN2-binding (XTBD)" evidence="4">
    <location>
        <begin position="9"/>
        <end position="93"/>
    </location>
</feature>
<evidence type="ECO:0000259" key="2">
    <source>
        <dbReference type="PROSITE" id="PS50174"/>
    </source>
</evidence>
<dbReference type="Pfam" id="PF01424">
    <property type="entry name" value="R3H"/>
    <property type="match status" value="1"/>
</dbReference>
<dbReference type="Proteomes" id="UP001160148">
    <property type="component" value="Unassembled WGS sequence"/>
</dbReference>
<dbReference type="Pfam" id="PF11952">
    <property type="entry name" value="XTBD"/>
    <property type="match status" value="1"/>
</dbReference>
<accession>A0AAV0WE55</accession>
<evidence type="ECO:0000259" key="4">
    <source>
        <dbReference type="PROSITE" id="PS51827"/>
    </source>
</evidence>
<evidence type="ECO:0000313" key="5">
    <source>
        <dbReference type="EMBL" id="CAI6353953.1"/>
    </source>
</evidence>
<dbReference type="InterPro" id="IPR000467">
    <property type="entry name" value="G_patch_dom"/>
</dbReference>